<organism evidence="3 4">
    <name type="scientific">Pseudoneobacillus rhizosphaerae</name>
    <dbReference type="NCBI Taxonomy" id="2880968"/>
    <lineage>
        <taxon>Bacteria</taxon>
        <taxon>Bacillati</taxon>
        <taxon>Bacillota</taxon>
        <taxon>Bacilli</taxon>
        <taxon>Bacillales</taxon>
        <taxon>Bacillaceae</taxon>
        <taxon>Pseudoneobacillus</taxon>
    </lineage>
</organism>
<dbReference type="SUPFAM" id="SSF52172">
    <property type="entry name" value="CheY-like"/>
    <property type="match status" value="1"/>
</dbReference>
<dbReference type="EMBL" id="CAKJTG010000004">
    <property type="protein sequence ID" value="CAG9607078.1"/>
    <property type="molecule type" value="Genomic_DNA"/>
</dbReference>
<reference evidence="3" key="1">
    <citation type="submission" date="2021-10" db="EMBL/GenBank/DDBJ databases">
        <authorList>
            <person name="Criscuolo A."/>
        </authorList>
    </citation>
    <scope>NUCLEOTIDE SEQUENCE</scope>
    <source>
        <strain evidence="3">CIP111885</strain>
    </source>
</reference>
<dbReference type="PANTHER" id="PTHR43228">
    <property type="entry name" value="TWO-COMPONENT RESPONSE REGULATOR"/>
    <property type="match status" value="1"/>
</dbReference>
<dbReference type="Gene3D" id="3.40.50.2300">
    <property type="match status" value="1"/>
</dbReference>
<dbReference type="Pfam" id="PF08664">
    <property type="entry name" value="YcbB"/>
    <property type="match status" value="1"/>
</dbReference>
<feature type="modified residue" description="4-aspartylphosphate" evidence="1">
    <location>
        <position position="55"/>
    </location>
</feature>
<evidence type="ECO:0000313" key="4">
    <source>
        <dbReference type="Proteomes" id="UP000789845"/>
    </source>
</evidence>
<evidence type="ECO:0000256" key="1">
    <source>
        <dbReference type="PROSITE-ProRule" id="PRU00169"/>
    </source>
</evidence>
<name>A0A9C7G7B9_9BACI</name>
<dbReference type="Proteomes" id="UP000789845">
    <property type="component" value="Unassembled WGS sequence"/>
</dbReference>
<dbReference type="GO" id="GO:0000160">
    <property type="term" value="P:phosphorelay signal transduction system"/>
    <property type="evidence" value="ECO:0007669"/>
    <property type="project" value="InterPro"/>
</dbReference>
<dbReference type="PANTHER" id="PTHR43228:SF8">
    <property type="entry name" value="TRANSCRIPTIONAL REGULATORY PROTEIN GLNL"/>
    <property type="match status" value="1"/>
</dbReference>
<dbReference type="PROSITE" id="PS50110">
    <property type="entry name" value="RESPONSE_REGULATORY"/>
    <property type="match status" value="1"/>
</dbReference>
<dbReference type="SMART" id="SM00448">
    <property type="entry name" value="REC"/>
    <property type="match status" value="1"/>
</dbReference>
<dbReference type="InterPro" id="IPR001789">
    <property type="entry name" value="Sig_transdc_resp-reg_receiver"/>
</dbReference>
<dbReference type="Pfam" id="PF00072">
    <property type="entry name" value="Response_reg"/>
    <property type="match status" value="1"/>
</dbReference>
<keyword evidence="4" id="KW-1185">Reference proteome</keyword>
<evidence type="ECO:0000259" key="2">
    <source>
        <dbReference type="PROSITE" id="PS50110"/>
    </source>
</evidence>
<dbReference type="InterPro" id="IPR052048">
    <property type="entry name" value="ST_Response_Regulator"/>
</dbReference>
<feature type="domain" description="Response regulatory" evidence="2">
    <location>
        <begin position="4"/>
        <end position="120"/>
    </location>
</feature>
<comment type="caution">
    <text evidence="3">The sequence shown here is derived from an EMBL/GenBank/DDBJ whole genome shotgun (WGS) entry which is preliminary data.</text>
</comment>
<evidence type="ECO:0000313" key="3">
    <source>
        <dbReference type="EMBL" id="CAG9607078.1"/>
    </source>
</evidence>
<protein>
    <submittedName>
        <fullName evidence="3">Stage 0 sporulation protein A</fullName>
    </submittedName>
</protein>
<dbReference type="AlphaFoldDB" id="A0A9C7G7B9"/>
<sequence>MKLRYFIVDDDTASRRMLEKIISEAEIGVVVGEAESGLDSIPLVLSIHPDVVLIDFLMPKLDGIETIEQLRAQGFQGQFVMISQVVNKEMVGEAYEKGIEFFIHKPINRLEVQSILKKNAEQSRLRQSLMAIRESLAFVESTRYTPKQRSVKEIVHSILNEMGIIGEAGSGDMVLMMEYLIHRKDTTALLPPLKELYEAISCSEKDVKKETKSMEQRIRRAIMAALNNLASLGTFDYTNPKFEYYAPRYFEFQEIRVRMKELDQECMEPTKVKINIKKFLQVLFLDTVEKYSQQS</sequence>
<accession>A0A9C7G7B9</accession>
<proteinExistence type="predicted"/>
<gene>
    <name evidence="3" type="primary">spo0A_1</name>
    <name evidence="3" type="ORF">NEOCIP111885_00768</name>
</gene>
<keyword evidence="1" id="KW-0597">Phosphoprotein</keyword>
<dbReference type="InterPro" id="IPR011006">
    <property type="entry name" value="CheY-like_superfamily"/>
</dbReference>
<dbReference type="InterPro" id="IPR013972">
    <property type="entry name" value="YcbB"/>
</dbReference>